<feature type="compositionally biased region" description="Basic and acidic residues" evidence="2">
    <location>
        <begin position="412"/>
        <end position="423"/>
    </location>
</feature>
<dbReference type="PROSITE" id="PS50158">
    <property type="entry name" value="ZF_CCHC"/>
    <property type="match status" value="1"/>
</dbReference>
<evidence type="ECO:0000313" key="4">
    <source>
        <dbReference type="EMBL" id="KAK9901772.1"/>
    </source>
</evidence>
<evidence type="ECO:0000256" key="1">
    <source>
        <dbReference type="PROSITE-ProRule" id="PRU00047"/>
    </source>
</evidence>
<keyword evidence="1" id="KW-0863">Zinc-finger</keyword>
<feature type="domain" description="CCHC-type" evidence="3">
    <location>
        <begin position="271"/>
        <end position="284"/>
    </location>
</feature>
<feature type="region of interest" description="Disordered" evidence="2">
    <location>
        <begin position="1"/>
        <end position="23"/>
    </location>
</feature>
<reference evidence="4 5" key="1">
    <citation type="journal article" date="2023" name="G3 (Bethesda)">
        <title>A chromosome-length genome assembly and annotation of blackberry (Rubus argutus, cv. 'Hillquist').</title>
        <authorList>
            <person name="Bruna T."/>
            <person name="Aryal R."/>
            <person name="Dudchenko O."/>
            <person name="Sargent D.J."/>
            <person name="Mead D."/>
            <person name="Buti M."/>
            <person name="Cavallini A."/>
            <person name="Hytonen T."/>
            <person name="Andres J."/>
            <person name="Pham M."/>
            <person name="Weisz D."/>
            <person name="Mascagni F."/>
            <person name="Usai G."/>
            <person name="Natali L."/>
            <person name="Bassil N."/>
            <person name="Fernandez G.E."/>
            <person name="Lomsadze A."/>
            <person name="Armour M."/>
            <person name="Olukolu B."/>
            <person name="Poorten T."/>
            <person name="Britton C."/>
            <person name="Davik J."/>
            <person name="Ashrafi H."/>
            <person name="Aiden E.L."/>
            <person name="Borodovsky M."/>
            <person name="Worthington M."/>
        </authorList>
    </citation>
    <scope>NUCLEOTIDE SEQUENCE [LARGE SCALE GENOMIC DNA]</scope>
    <source>
        <strain evidence="4">PI 553951</strain>
    </source>
</reference>
<keyword evidence="1" id="KW-0862">Zinc</keyword>
<dbReference type="InterPro" id="IPR001878">
    <property type="entry name" value="Znf_CCHC"/>
</dbReference>
<proteinExistence type="predicted"/>
<dbReference type="AlphaFoldDB" id="A0AAW1VES4"/>
<name>A0AAW1VES4_RUBAR</name>
<comment type="caution">
    <text evidence="4">The sequence shown here is derived from an EMBL/GenBank/DDBJ whole genome shotgun (WGS) entry which is preliminary data.</text>
</comment>
<evidence type="ECO:0000313" key="5">
    <source>
        <dbReference type="Proteomes" id="UP001457282"/>
    </source>
</evidence>
<dbReference type="EMBL" id="JBEDUW010000290">
    <property type="protein sequence ID" value="KAK9901772.1"/>
    <property type="molecule type" value="Genomic_DNA"/>
</dbReference>
<keyword evidence="5" id="KW-1185">Reference proteome</keyword>
<protein>
    <recommendedName>
        <fullName evidence="3">CCHC-type domain-containing protein</fullName>
    </recommendedName>
</protein>
<keyword evidence="1" id="KW-0479">Metal-binding</keyword>
<dbReference type="InterPro" id="IPR025558">
    <property type="entry name" value="DUF4283"/>
</dbReference>
<organism evidence="4 5">
    <name type="scientific">Rubus argutus</name>
    <name type="common">Southern blackberry</name>
    <dbReference type="NCBI Taxonomy" id="59490"/>
    <lineage>
        <taxon>Eukaryota</taxon>
        <taxon>Viridiplantae</taxon>
        <taxon>Streptophyta</taxon>
        <taxon>Embryophyta</taxon>
        <taxon>Tracheophyta</taxon>
        <taxon>Spermatophyta</taxon>
        <taxon>Magnoliopsida</taxon>
        <taxon>eudicotyledons</taxon>
        <taxon>Gunneridae</taxon>
        <taxon>Pentapetalae</taxon>
        <taxon>rosids</taxon>
        <taxon>fabids</taxon>
        <taxon>Rosales</taxon>
        <taxon>Rosaceae</taxon>
        <taxon>Rosoideae</taxon>
        <taxon>Rosoideae incertae sedis</taxon>
        <taxon>Rubus</taxon>
    </lineage>
</organism>
<evidence type="ECO:0000259" key="3">
    <source>
        <dbReference type="PROSITE" id="PS50158"/>
    </source>
</evidence>
<accession>A0AAW1VES4</accession>
<evidence type="ECO:0000256" key="2">
    <source>
        <dbReference type="SAM" id="MobiDB-lite"/>
    </source>
</evidence>
<dbReference type="GO" id="GO:0003676">
    <property type="term" value="F:nucleic acid binding"/>
    <property type="evidence" value="ECO:0007669"/>
    <property type="project" value="InterPro"/>
</dbReference>
<gene>
    <name evidence="4" type="ORF">M0R45_002043</name>
</gene>
<dbReference type="GO" id="GO:0008270">
    <property type="term" value="F:zinc ion binding"/>
    <property type="evidence" value="ECO:0007669"/>
    <property type="project" value="UniProtKB-KW"/>
</dbReference>
<dbReference type="Pfam" id="PF14111">
    <property type="entry name" value="DUF4283"/>
    <property type="match status" value="1"/>
</dbReference>
<feature type="region of interest" description="Disordered" evidence="2">
    <location>
        <begin position="376"/>
        <end position="396"/>
    </location>
</feature>
<dbReference type="Proteomes" id="UP001457282">
    <property type="component" value="Unassembled WGS sequence"/>
</dbReference>
<dbReference type="InterPro" id="IPR040256">
    <property type="entry name" value="At4g02000-like"/>
</dbReference>
<dbReference type="PANTHER" id="PTHR31286">
    <property type="entry name" value="GLYCINE-RICH CELL WALL STRUCTURAL PROTEIN 1.8-LIKE"/>
    <property type="match status" value="1"/>
</dbReference>
<feature type="region of interest" description="Disordered" evidence="2">
    <location>
        <begin position="412"/>
        <end position="481"/>
    </location>
</feature>
<dbReference type="PANTHER" id="PTHR31286:SF99">
    <property type="entry name" value="DUF4283 DOMAIN-CONTAINING PROTEIN"/>
    <property type="match status" value="1"/>
</dbReference>
<sequence>MGGGGGDTASPSQHKRLRSDDVLDDKLKEVQVTSAESVSTTPNATPNSVSYASMLLNPMSNYGKAAIEDVVFSDEDCSYSGDNPVPSIYFSERLKDKLHLDWRCAVIIKLIGKPNSSNALKFMSDSLKRKWKLQGPWQLIDLPNDYFVVKFHLHEDMNIALCGGPWIISGQTLVVQQWRPDFDPYANEITSLAIWVRIVGLPLHFYKEFPMRKIGHLLGSVVKVDKLTLSQIRGQFARICIEVDLNKPLIPFVAVEGCKYGVVYEGISMICFNCGCFGHVKANCTFKKLDEQPRTEVPVNTVTNNVPADVHMSMATETPDPTVIPASTESTSNGHGPWMLMTYKNKKWESTANGNKKDQGVSGSRFSILETDEVANAVSEADNRETPVTPKVTLPTDNEPRIVSLWKNLQKKLHDKDSNEKVSHSKKSNSDFIPSSSSGSRKASSHPMKDITNGLPVGTKDKKLGRGKPWKSGTGSKMVKGSTAGVKPFSIPLPDAPPIFKATNASTFSTNVPASFGHCPPEIDDRLQECINLKNSIGSIE</sequence>